<sequence>MEAELVALATAGATALVQQMVGDGWGQVKGRVTAFFARRAGTDPEAVGEELETVRAELLTADESGDAQAVSEAQAEARTEWRARMRRTLRADPQAAAELRALLDELTPPTPGRETGLEVHNTMSGGVQHGTFIQAGTIGSVNHGAHGGS</sequence>
<reference evidence="1" key="2">
    <citation type="submission" date="2020-09" db="EMBL/GenBank/DDBJ databases">
        <authorList>
            <person name="Sun Q."/>
            <person name="Ohkuma M."/>
        </authorList>
    </citation>
    <scope>NUCLEOTIDE SEQUENCE</scope>
    <source>
        <strain evidence="1">JCM 3172</strain>
    </source>
</reference>
<organism evidence="1 2">
    <name type="scientific">Streptomyces purpureus</name>
    <dbReference type="NCBI Taxonomy" id="1951"/>
    <lineage>
        <taxon>Bacteria</taxon>
        <taxon>Bacillati</taxon>
        <taxon>Actinomycetota</taxon>
        <taxon>Actinomycetes</taxon>
        <taxon>Kitasatosporales</taxon>
        <taxon>Streptomycetaceae</taxon>
        <taxon>Streptomyces</taxon>
    </lineage>
</organism>
<dbReference type="EMBL" id="BMQQ01000004">
    <property type="protein sequence ID" value="GGT23926.1"/>
    <property type="molecule type" value="Genomic_DNA"/>
</dbReference>
<gene>
    <name evidence="1" type="ORF">GCM10014713_16150</name>
</gene>
<dbReference type="Proteomes" id="UP000619486">
    <property type="component" value="Unassembled WGS sequence"/>
</dbReference>
<evidence type="ECO:0008006" key="3">
    <source>
        <dbReference type="Google" id="ProtNLM"/>
    </source>
</evidence>
<name>A0A918LN51_9ACTN</name>
<comment type="caution">
    <text evidence="1">The sequence shown here is derived from an EMBL/GenBank/DDBJ whole genome shotgun (WGS) entry which is preliminary data.</text>
</comment>
<protein>
    <recommendedName>
        <fullName evidence="3">CchlP</fullName>
    </recommendedName>
</protein>
<dbReference type="RefSeq" id="WP_019885387.1">
    <property type="nucleotide sequence ID" value="NZ_BMQQ01000004.1"/>
</dbReference>
<proteinExistence type="predicted"/>
<reference evidence="1" key="1">
    <citation type="journal article" date="2014" name="Int. J. Syst. Evol. Microbiol.">
        <title>Complete genome sequence of Corynebacterium casei LMG S-19264T (=DSM 44701T), isolated from a smear-ripened cheese.</title>
        <authorList>
            <consortium name="US DOE Joint Genome Institute (JGI-PGF)"/>
            <person name="Walter F."/>
            <person name="Albersmeier A."/>
            <person name="Kalinowski J."/>
            <person name="Ruckert C."/>
        </authorList>
    </citation>
    <scope>NUCLEOTIDE SEQUENCE</scope>
    <source>
        <strain evidence="1">JCM 3172</strain>
    </source>
</reference>
<evidence type="ECO:0000313" key="1">
    <source>
        <dbReference type="EMBL" id="GGT23926.1"/>
    </source>
</evidence>
<evidence type="ECO:0000313" key="2">
    <source>
        <dbReference type="Proteomes" id="UP000619486"/>
    </source>
</evidence>
<accession>A0A918LN51</accession>
<keyword evidence="2" id="KW-1185">Reference proteome</keyword>
<dbReference type="AlphaFoldDB" id="A0A918LN51"/>